<accession>A0A9R1AGN2</accession>
<name>A0A9R1AGN2_TRITD</name>
<reference evidence="11 12" key="1">
    <citation type="submission" date="2017-09" db="EMBL/GenBank/DDBJ databases">
        <authorList>
            <consortium name="International Durum Wheat Genome Sequencing Consortium (IDWGSC)"/>
            <person name="Milanesi L."/>
        </authorList>
    </citation>
    <scope>NUCLEOTIDE SEQUENCE [LARGE SCALE GENOMIC DNA]</scope>
    <source>
        <strain evidence="12">cv. Svevo</strain>
    </source>
</reference>
<feature type="transmembrane region" description="Helical" evidence="9">
    <location>
        <begin position="652"/>
        <end position="678"/>
    </location>
</feature>
<feature type="transmembrane region" description="Helical" evidence="9">
    <location>
        <begin position="494"/>
        <end position="516"/>
    </location>
</feature>
<evidence type="ECO:0000259" key="10">
    <source>
        <dbReference type="Pfam" id="PF13962"/>
    </source>
</evidence>
<evidence type="ECO:0000256" key="2">
    <source>
        <dbReference type="ARBA" id="ARBA00022692"/>
    </source>
</evidence>
<feature type="transmembrane region" description="Helical" evidence="9">
    <location>
        <begin position="540"/>
        <end position="566"/>
    </location>
</feature>
<feature type="transmembrane region" description="Helical" evidence="9">
    <location>
        <begin position="578"/>
        <end position="601"/>
    </location>
</feature>
<evidence type="ECO:0000256" key="8">
    <source>
        <dbReference type="SAM" id="MobiDB-lite"/>
    </source>
</evidence>
<proteinExistence type="predicted"/>
<dbReference type="OMA" id="HINVIDK"/>
<sequence>MESGGKAPSGPPMESGGKAPSGPPKDKEAKPAVVQQHPKLLMAARKGHWTPLNVLMGNSGAGATPPAVHAVPPGGLINIVIDDEQADVVDNSATTITLDVELNNVLHVVASSGDGDEFLESARGIYCKAKHLLDARNKKGDTPFHCAARAGMLKMVTHLICLAKAEGGDDRVKAALRKQNEQGETALHAALRLSDKETVRAMVHELWVADPELTRFPLASGTSPLYLAVSLGREDIAEGLHEQDPGLSYSGPNGQNVLHVAVLRSTSMTKNVLKWNNHLSKQGEQTNGSTPLHFAASCGFLETVKCLLDAEESLAYQCDNKGSFPIHEAVKEKQVSVVCTLLKICPDCAQLRDAEGKTFLHVAAKQGYAKLFPPVLQVLLQEKQMFAAIMNVQDDDGNTGLQLAVEAGILETVCFLLWDKEVMLNLSNNERETALDLSQRMRTPGVLFGLGRRVSIHKLLVHADAQYGVHSKTRIPELNEEKEEKRISDSTQTIGVVSALLVTISFAVAFTIPGGYRTDDDPKVDNIKGGMPVLVTSHSLQAFIIANNLALLCSAMTTIRLMYAGVTTVDISMRMKAFVMSIFFLNSSARTLAAAFALGMYATLVPAAGAAVTLTVIGTTITLLDVAWFTYMTSKDQLVLRKRMGVGVALKWFALLVLRGVLACLWPYVIIAGFLAYITLWSK</sequence>
<dbReference type="PANTHER" id="PTHR24186:SF50">
    <property type="entry name" value="ANKYRIN REPEAT-CONTAINING PROTEIN ITN1-LIKE ISOFORM X1"/>
    <property type="match status" value="1"/>
</dbReference>
<keyword evidence="12" id="KW-1185">Reference proteome</keyword>
<feature type="repeat" description="ANK" evidence="7">
    <location>
        <begin position="287"/>
        <end position="309"/>
    </location>
</feature>
<dbReference type="Gene3D" id="1.25.40.20">
    <property type="entry name" value="Ankyrin repeat-containing domain"/>
    <property type="match status" value="3"/>
</dbReference>
<dbReference type="Proteomes" id="UP000324705">
    <property type="component" value="Chromosome 5B"/>
</dbReference>
<keyword evidence="3" id="KW-0677">Repeat</keyword>
<feature type="region of interest" description="Disordered" evidence="8">
    <location>
        <begin position="1"/>
        <end position="33"/>
    </location>
</feature>
<feature type="domain" description="PGG" evidence="10">
    <location>
        <begin position="485"/>
        <end position="602"/>
    </location>
</feature>
<evidence type="ECO:0000313" key="12">
    <source>
        <dbReference type="Proteomes" id="UP000324705"/>
    </source>
</evidence>
<dbReference type="EMBL" id="LT934120">
    <property type="protein sequence ID" value="VAI27220.1"/>
    <property type="molecule type" value="Genomic_DNA"/>
</dbReference>
<evidence type="ECO:0000256" key="9">
    <source>
        <dbReference type="SAM" id="Phobius"/>
    </source>
</evidence>
<dbReference type="AlphaFoldDB" id="A0A9R1AGN2"/>
<protein>
    <recommendedName>
        <fullName evidence="10">PGG domain-containing protein</fullName>
    </recommendedName>
</protein>
<dbReference type="Pfam" id="PF12796">
    <property type="entry name" value="Ank_2"/>
    <property type="match status" value="2"/>
</dbReference>
<dbReference type="GO" id="GO:0005886">
    <property type="term" value="C:plasma membrane"/>
    <property type="evidence" value="ECO:0007669"/>
    <property type="project" value="TreeGrafter"/>
</dbReference>
<gene>
    <name evidence="11" type="ORF">TRITD_5Bv1G019660</name>
</gene>
<dbReference type="Pfam" id="PF13962">
    <property type="entry name" value="PGG"/>
    <property type="match status" value="1"/>
</dbReference>
<organism evidence="11 12">
    <name type="scientific">Triticum turgidum subsp. durum</name>
    <name type="common">Durum wheat</name>
    <name type="synonym">Triticum durum</name>
    <dbReference type="NCBI Taxonomy" id="4567"/>
    <lineage>
        <taxon>Eukaryota</taxon>
        <taxon>Viridiplantae</taxon>
        <taxon>Streptophyta</taxon>
        <taxon>Embryophyta</taxon>
        <taxon>Tracheophyta</taxon>
        <taxon>Spermatophyta</taxon>
        <taxon>Magnoliopsida</taxon>
        <taxon>Liliopsida</taxon>
        <taxon>Poales</taxon>
        <taxon>Poaceae</taxon>
        <taxon>BOP clade</taxon>
        <taxon>Pooideae</taxon>
        <taxon>Triticodae</taxon>
        <taxon>Triticeae</taxon>
        <taxon>Triticinae</taxon>
        <taxon>Triticum</taxon>
    </lineage>
</organism>
<keyword evidence="4 9" id="KW-1133">Transmembrane helix</keyword>
<evidence type="ECO:0000256" key="1">
    <source>
        <dbReference type="ARBA" id="ARBA00004141"/>
    </source>
</evidence>
<keyword evidence="6 9" id="KW-0472">Membrane</keyword>
<evidence type="ECO:0000256" key="5">
    <source>
        <dbReference type="ARBA" id="ARBA00023043"/>
    </source>
</evidence>
<evidence type="ECO:0000256" key="3">
    <source>
        <dbReference type="ARBA" id="ARBA00022737"/>
    </source>
</evidence>
<dbReference type="Gramene" id="TRITD5Bv1G019660.3">
    <property type="protein sequence ID" value="TRITD5Bv1G019660.3"/>
    <property type="gene ID" value="TRITD5Bv1G019660"/>
</dbReference>
<feature type="repeat" description="ANK" evidence="7">
    <location>
        <begin position="355"/>
        <end position="381"/>
    </location>
</feature>
<dbReference type="PROSITE" id="PS50088">
    <property type="entry name" value="ANK_REPEAT"/>
    <property type="match status" value="2"/>
</dbReference>
<dbReference type="InterPro" id="IPR026961">
    <property type="entry name" value="PGG_dom"/>
</dbReference>
<dbReference type="InterPro" id="IPR036770">
    <property type="entry name" value="Ankyrin_rpt-contain_sf"/>
</dbReference>
<evidence type="ECO:0000313" key="11">
    <source>
        <dbReference type="EMBL" id="VAI27220.1"/>
    </source>
</evidence>
<dbReference type="SUPFAM" id="SSF48403">
    <property type="entry name" value="Ankyrin repeat"/>
    <property type="match status" value="2"/>
</dbReference>
<feature type="transmembrane region" description="Helical" evidence="9">
    <location>
        <begin position="607"/>
        <end position="631"/>
    </location>
</feature>
<dbReference type="InterPro" id="IPR002110">
    <property type="entry name" value="Ankyrin_rpt"/>
</dbReference>
<comment type="subcellular location">
    <subcellularLocation>
        <location evidence="1">Membrane</location>
        <topology evidence="1">Multi-pass membrane protein</topology>
    </subcellularLocation>
</comment>
<dbReference type="PANTHER" id="PTHR24186">
    <property type="entry name" value="PROTEIN PHOSPHATASE 1 REGULATORY SUBUNIT"/>
    <property type="match status" value="1"/>
</dbReference>
<keyword evidence="2 9" id="KW-0812">Transmembrane</keyword>
<evidence type="ECO:0000256" key="7">
    <source>
        <dbReference type="PROSITE-ProRule" id="PRU00023"/>
    </source>
</evidence>
<evidence type="ECO:0000256" key="4">
    <source>
        <dbReference type="ARBA" id="ARBA00022989"/>
    </source>
</evidence>
<evidence type="ECO:0000256" key="6">
    <source>
        <dbReference type="ARBA" id="ARBA00023136"/>
    </source>
</evidence>
<keyword evidence="5 7" id="KW-0040">ANK repeat</keyword>
<dbReference type="SMART" id="SM00248">
    <property type="entry name" value="ANK"/>
    <property type="match status" value="6"/>
</dbReference>
<dbReference type="PROSITE" id="PS50297">
    <property type="entry name" value="ANK_REP_REGION"/>
    <property type="match status" value="1"/>
</dbReference>